<reference evidence="5 6" key="2">
    <citation type="submission" date="2017-02" db="EMBL/GenBank/DDBJ databases">
        <title>A genome survey and senescence transcriptome analysis in Lentinula edodes.</title>
        <authorList>
            <person name="Sakamoto Y."/>
            <person name="Nakade K."/>
            <person name="Sato S."/>
            <person name="Yoshida Y."/>
            <person name="Miyazaki K."/>
            <person name="Natsume S."/>
            <person name="Konno N."/>
        </authorList>
    </citation>
    <scope>NUCLEOTIDE SEQUENCE [LARGE SCALE GENOMIC DNA]</scope>
    <source>
        <strain evidence="5 6">NBRC 111202</strain>
    </source>
</reference>
<dbReference type="Pfam" id="PF00389">
    <property type="entry name" value="2-Hacid_dh"/>
    <property type="match status" value="1"/>
</dbReference>
<evidence type="ECO:0000313" key="5">
    <source>
        <dbReference type="EMBL" id="GAW02854.1"/>
    </source>
</evidence>
<comment type="caution">
    <text evidence="5">The sequence shown here is derived from an EMBL/GenBank/DDBJ whole genome shotgun (WGS) entry which is preliminary data.</text>
</comment>
<evidence type="ECO:0000256" key="1">
    <source>
        <dbReference type="ARBA" id="ARBA00023002"/>
    </source>
</evidence>
<gene>
    <name evidence="5" type="ORF">LENED_004531</name>
</gene>
<keyword evidence="1 2" id="KW-0560">Oxidoreductase</keyword>
<dbReference type="PANTHER" id="PTHR10996">
    <property type="entry name" value="2-HYDROXYACID DEHYDROGENASE-RELATED"/>
    <property type="match status" value="1"/>
</dbReference>
<dbReference type="PANTHER" id="PTHR10996:SF277">
    <property type="entry name" value="GLYOXYLATE REDUCTASE_HYDROXYPYRUVATE REDUCTASE"/>
    <property type="match status" value="1"/>
</dbReference>
<evidence type="ECO:0000259" key="3">
    <source>
        <dbReference type="Pfam" id="PF00389"/>
    </source>
</evidence>
<dbReference type="GO" id="GO:0051287">
    <property type="term" value="F:NAD binding"/>
    <property type="evidence" value="ECO:0007669"/>
    <property type="project" value="InterPro"/>
</dbReference>
<comment type="similarity">
    <text evidence="2">Belongs to the D-isomer specific 2-hydroxyacid dehydrogenase family.</text>
</comment>
<feature type="domain" description="D-isomer specific 2-hydroxyacid dehydrogenase NAD-binding" evidence="4">
    <location>
        <begin position="97"/>
        <end position="299"/>
    </location>
</feature>
<reference evidence="5 6" key="1">
    <citation type="submission" date="2016-08" db="EMBL/GenBank/DDBJ databases">
        <authorList>
            <consortium name="Lentinula edodes genome sequencing consortium"/>
            <person name="Sakamoto Y."/>
            <person name="Nakade K."/>
            <person name="Sato S."/>
            <person name="Yoshida Y."/>
            <person name="Miyazaki K."/>
            <person name="Natsume S."/>
            <person name="Konno N."/>
        </authorList>
    </citation>
    <scope>NUCLEOTIDE SEQUENCE [LARGE SCALE GENOMIC DNA]</scope>
    <source>
        <strain evidence="5 6">NBRC 111202</strain>
    </source>
</reference>
<dbReference type="InterPro" id="IPR036291">
    <property type="entry name" value="NAD(P)-bd_dom_sf"/>
</dbReference>
<feature type="domain" description="D-isomer specific 2-hydroxyacid dehydrogenase catalytic" evidence="3">
    <location>
        <begin position="4"/>
        <end position="318"/>
    </location>
</feature>
<dbReference type="CDD" id="cd05301">
    <property type="entry name" value="GDH"/>
    <property type="match status" value="1"/>
</dbReference>
<dbReference type="Gene3D" id="3.40.50.720">
    <property type="entry name" value="NAD(P)-binding Rossmann-like Domain"/>
    <property type="match status" value="2"/>
</dbReference>
<proteinExistence type="inferred from homology"/>
<organism evidence="5 6">
    <name type="scientific">Lentinula edodes</name>
    <name type="common">Shiitake mushroom</name>
    <name type="synonym">Lentinus edodes</name>
    <dbReference type="NCBI Taxonomy" id="5353"/>
    <lineage>
        <taxon>Eukaryota</taxon>
        <taxon>Fungi</taxon>
        <taxon>Dikarya</taxon>
        <taxon>Basidiomycota</taxon>
        <taxon>Agaricomycotina</taxon>
        <taxon>Agaricomycetes</taxon>
        <taxon>Agaricomycetidae</taxon>
        <taxon>Agaricales</taxon>
        <taxon>Marasmiineae</taxon>
        <taxon>Omphalotaceae</taxon>
        <taxon>Lentinula</taxon>
    </lineage>
</organism>
<evidence type="ECO:0000259" key="4">
    <source>
        <dbReference type="Pfam" id="PF02826"/>
    </source>
</evidence>
<dbReference type="GO" id="GO:0016618">
    <property type="term" value="F:hydroxypyruvate reductase [NAD(P)H] activity"/>
    <property type="evidence" value="ECO:0007669"/>
    <property type="project" value="TreeGrafter"/>
</dbReference>
<keyword evidence="6" id="KW-1185">Reference proteome</keyword>
<dbReference type="InterPro" id="IPR006139">
    <property type="entry name" value="D-isomer_2_OHA_DH_cat_dom"/>
</dbReference>
<dbReference type="GO" id="GO:0030267">
    <property type="term" value="F:glyoxylate reductase (NADPH) activity"/>
    <property type="evidence" value="ECO:0007669"/>
    <property type="project" value="TreeGrafter"/>
</dbReference>
<dbReference type="Pfam" id="PF02826">
    <property type="entry name" value="2-Hacid_dh_C"/>
    <property type="match status" value="1"/>
</dbReference>
<sequence>MPLLTKRDDIEVVLWTEDRVSDRQWLLENVKGAVGIVIVFSELVDAELLDAAGPNLKVVSTMSVGYEHIHVPELAKRNIRLGYTPDVLTDAVADISVMLALMAGRNANETMGIVREGLWPKFIWAPFALCGPQLSTSGVSPSRTVGFLGFGRISHATLARLIPFGVTDCIYSSNPNSSTSHKKERDEKLLGQHQPQLKSLRAVDLDTLGRESDVLFILAPGGPSTQHLVNEDFLRKMKKHSVLVNAGRGTVVDSDALAKALREKWIWGAGIDVVEGEPNVGKDHPLLKEPRCNILPHIGSASFETRLAMATLAVDNCLAESFFVISIAITETDPVFFFIFSPATWYHAKMKSPSKICHMDSFSSNAANDVVPDGKSFLPQIFDPHAIHYCLNAAVDLLPLCSLLVIYSRTFTPCLRLIERPIAV</sequence>
<protein>
    <submittedName>
        <fullName evidence="5">Glyoxylate reductase</fullName>
    </submittedName>
</protein>
<dbReference type="GO" id="GO:0005829">
    <property type="term" value="C:cytosol"/>
    <property type="evidence" value="ECO:0007669"/>
    <property type="project" value="TreeGrafter"/>
</dbReference>
<dbReference type="InterPro" id="IPR050223">
    <property type="entry name" value="D-isomer_2-hydroxyacid_DH"/>
</dbReference>
<evidence type="ECO:0000313" key="6">
    <source>
        <dbReference type="Proteomes" id="UP000188533"/>
    </source>
</evidence>
<dbReference type="AlphaFoldDB" id="A0A1Q3E6Y0"/>
<dbReference type="InterPro" id="IPR006140">
    <property type="entry name" value="D-isomer_DH_NAD-bd"/>
</dbReference>
<dbReference type="Proteomes" id="UP000188533">
    <property type="component" value="Unassembled WGS sequence"/>
</dbReference>
<dbReference type="SUPFAM" id="SSF52283">
    <property type="entry name" value="Formate/glycerate dehydrogenase catalytic domain-like"/>
    <property type="match status" value="1"/>
</dbReference>
<dbReference type="EMBL" id="BDGU01000118">
    <property type="protein sequence ID" value="GAW02854.1"/>
    <property type="molecule type" value="Genomic_DNA"/>
</dbReference>
<dbReference type="STRING" id="5353.A0A1Q3E6Y0"/>
<dbReference type="SUPFAM" id="SSF51735">
    <property type="entry name" value="NAD(P)-binding Rossmann-fold domains"/>
    <property type="match status" value="1"/>
</dbReference>
<accession>A0A1Q3E6Y0</accession>
<evidence type="ECO:0000256" key="2">
    <source>
        <dbReference type="RuleBase" id="RU003719"/>
    </source>
</evidence>
<name>A0A1Q3E6Y0_LENED</name>